<accession>A0A926GA14</accession>
<evidence type="ECO:0000313" key="2">
    <source>
        <dbReference type="Proteomes" id="UP000608594"/>
    </source>
</evidence>
<dbReference type="RefSeq" id="WP_187795085.1">
    <property type="nucleotide sequence ID" value="NZ_JACOQL010000012.1"/>
</dbReference>
<keyword evidence="2" id="KW-1185">Reference proteome</keyword>
<comment type="caution">
    <text evidence="1">The sequence shown here is derived from an EMBL/GenBank/DDBJ whole genome shotgun (WGS) entry which is preliminary data.</text>
</comment>
<evidence type="ECO:0000313" key="1">
    <source>
        <dbReference type="EMBL" id="MBC9248623.1"/>
    </source>
</evidence>
<dbReference type="Proteomes" id="UP000608594">
    <property type="component" value="Unassembled WGS sequence"/>
</dbReference>
<protein>
    <submittedName>
        <fullName evidence="1">Uncharacterized protein</fullName>
    </submittedName>
</protein>
<dbReference type="AlphaFoldDB" id="A0A926GA14"/>
<gene>
    <name evidence="1" type="ORF">H4P12_18365</name>
</gene>
<organism evidence="1 2">
    <name type="scientific">Paracoccus amoyensis</name>
    <dbReference type="NCBI Taxonomy" id="2760093"/>
    <lineage>
        <taxon>Bacteria</taxon>
        <taxon>Pseudomonadati</taxon>
        <taxon>Pseudomonadota</taxon>
        <taxon>Alphaproteobacteria</taxon>
        <taxon>Rhodobacterales</taxon>
        <taxon>Paracoccaceae</taxon>
        <taxon>Paracoccus</taxon>
    </lineage>
</organism>
<proteinExistence type="predicted"/>
<reference evidence="1" key="1">
    <citation type="submission" date="2020-08" db="EMBL/GenBank/DDBJ databases">
        <title>Paracoccus amoyensis sp. nov., isolated from the surface seawater at coast of Xiamen, Fujian.</title>
        <authorList>
            <person name="Lyu L."/>
        </authorList>
    </citation>
    <scope>NUCLEOTIDE SEQUENCE</scope>
    <source>
        <strain evidence="1">11-3</strain>
    </source>
</reference>
<dbReference type="EMBL" id="JACOQL010000012">
    <property type="protein sequence ID" value="MBC9248623.1"/>
    <property type="molecule type" value="Genomic_DNA"/>
</dbReference>
<sequence length="193" mass="21436">MALPQRAFYTVQEAALRWDCTLGGLAGWAATGRLEIVTAIRPVIQGAHIHAGFVAIPVTDILGLFWGGPEAATLRRFRPVETEDWVLIENPADFVEVRISSLLIAAEEMQRFETANGLMRRVSSGAPSRHDREGVLAYLIRRVHVEGVPATQGEWTAIALDWFAQHSEDGEVPDESTIRRRLGPIWKSLQEDA</sequence>
<name>A0A926GA14_9RHOB</name>